<name>A0ABS6YZK8_9ACTN</name>
<comment type="similarity">
    <text evidence="2">Belongs to the ABC-4 integral membrane protein family. LolC/E subfamily.</text>
</comment>
<feature type="transmembrane region" description="Helical" evidence="7">
    <location>
        <begin position="59"/>
        <end position="85"/>
    </location>
</feature>
<feature type="transmembrane region" description="Helical" evidence="7">
    <location>
        <begin position="105"/>
        <end position="128"/>
    </location>
</feature>
<evidence type="ECO:0000256" key="6">
    <source>
        <dbReference type="ARBA" id="ARBA00023136"/>
    </source>
</evidence>
<evidence type="ECO:0000313" key="10">
    <source>
        <dbReference type="Proteomes" id="UP000812013"/>
    </source>
</evidence>
<gene>
    <name evidence="9" type="ORF">GPJ59_03150</name>
</gene>
<evidence type="ECO:0000256" key="1">
    <source>
        <dbReference type="ARBA" id="ARBA00004651"/>
    </source>
</evidence>
<comment type="caution">
    <text evidence="9">The sequence shown here is derived from an EMBL/GenBank/DDBJ whole genome shotgun (WGS) entry which is preliminary data.</text>
</comment>
<dbReference type="EMBL" id="WTFF01000010">
    <property type="protein sequence ID" value="MBW5480914.1"/>
    <property type="molecule type" value="Genomic_DNA"/>
</dbReference>
<keyword evidence="3" id="KW-1003">Cell membrane</keyword>
<keyword evidence="5 7" id="KW-1133">Transmembrane helix</keyword>
<feature type="transmembrane region" description="Helical" evidence="7">
    <location>
        <begin position="12"/>
        <end position="39"/>
    </location>
</feature>
<keyword evidence="6 7" id="KW-0472">Membrane</keyword>
<sequence>MHHSYNTAATTVVGFASVFTVLLTVVAALGVFNTVLLNIRERRRDLGMLKSIGMTPRQVVLMTVSSVAALGVAGGLLGIPLGIAAHRLVVDHVGVVSFPESMKQVWHLPQLSALLLAGVAIAVLGALIPARSAARLTIAEVLHNE</sequence>
<dbReference type="Pfam" id="PF02687">
    <property type="entry name" value="FtsX"/>
    <property type="match status" value="1"/>
</dbReference>
<evidence type="ECO:0000256" key="7">
    <source>
        <dbReference type="SAM" id="Phobius"/>
    </source>
</evidence>
<dbReference type="InterPro" id="IPR003838">
    <property type="entry name" value="ABC3_permease_C"/>
</dbReference>
<accession>A0ABS6YZK8</accession>
<evidence type="ECO:0000259" key="8">
    <source>
        <dbReference type="Pfam" id="PF02687"/>
    </source>
</evidence>
<comment type="subcellular location">
    <subcellularLocation>
        <location evidence="1">Cell membrane</location>
        <topology evidence="1">Multi-pass membrane protein</topology>
    </subcellularLocation>
</comment>
<evidence type="ECO:0000256" key="3">
    <source>
        <dbReference type="ARBA" id="ARBA00022475"/>
    </source>
</evidence>
<keyword evidence="4 7" id="KW-0812">Transmembrane</keyword>
<keyword evidence="10" id="KW-1185">Reference proteome</keyword>
<evidence type="ECO:0000256" key="2">
    <source>
        <dbReference type="ARBA" id="ARBA00005236"/>
    </source>
</evidence>
<feature type="domain" description="ABC3 transporter permease C-terminal" evidence="8">
    <location>
        <begin position="18"/>
        <end position="137"/>
    </location>
</feature>
<reference evidence="9 10" key="1">
    <citation type="submission" date="2019-12" db="EMBL/GenBank/DDBJ databases">
        <title>Genome sequence of Streptomyces bambusae.</title>
        <authorList>
            <person name="Bansal K."/>
            <person name="Choksket S."/>
            <person name="Korpole S."/>
            <person name="Patil P.B."/>
        </authorList>
    </citation>
    <scope>NUCLEOTIDE SEQUENCE [LARGE SCALE GENOMIC DNA]</scope>
    <source>
        <strain evidence="9 10">SK60</strain>
    </source>
</reference>
<dbReference type="InterPro" id="IPR051447">
    <property type="entry name" value="Lipoprotein-release_system"/>
</dbReference>
<evidence type="ECO:0000313" key="9">
    <source>
        <dbReference type="EMBL" id="MBW5480914.1"/>
    </source>
</evidence>
<protein>
    <submittedName>
        <fullName evidence="9">FtsX-like permease family protein</fullName>
    </submittedName>
</protein>
<evidence type="ECO:0000256" key="5">
    <source>
        <dbReference type="ARBA" id="ARBA00022989"/>
    </source>
</evidence>
<dbReference type="PANTHER" id="PTHR30489:SF0">
    <property type="entry name" value="LIPOPROTEIN-RELEASING SYSTEM TRANSMEMBRANE PROTEIN LOLE"/>
    <property type="match status" value="1"/>
</dbReference>
<evidence type="ECO:0000256" key="4">
    <source>
        <dbReference type="ARBA" id="ARBA00022692"/>
    </source>
</evidence>
<organism evidence="9 10">
    <name type="scientific">Streptomyces bambusae</name>
    <dbReference type="NCBI Taxonomy" id="1550616"/>
    <lineage>
        <taxon>Bacteria</taxon>
        <taxon>Bacillati</taxon>
        <taxon>Actinomycetota</taxon>
        <taxon>Actinomycetes</taxon>
        <taxon>Kitasatosporales</taxon>
        <taxon>Streptomycetaceae</taxon>
        <taxon>Streptomyces</taxon>
    </lineage>
</organism>
<proteinExistence type="inferred from homology"/>
<dbReference type="PANTHER" id="PTHR30489">
    <property type="entry name" value="LIPOPROTEIN-RELEASING SYSTEM TRANSMEMBRANE PROTEIN LOLE"/>
    <property type="match status" value="1"/>
</dbReference>
<dbReference type="Proteomes" id="UP000812013">
    <property type="component" value="Unassembled WGS sequence"/>
</dbReference>